<dbReference type="Pfam" id="PF04341">
    <property type="entry name" value="DUF485"/>
    <property type="match status" value="1"/>
</dbReference>
<name>A0A095UF20_9GAMM</name>
<sequence>MNDVMGSKKLSVNDIYNSQQYRRYSRHKLIVIWTLIGITLGFYFSVPVLNFLAPGMMNYRVTGSLNIGLIWVIMQYPLGGLIACYYVKKMRLLDNHQWPESLTDRS</sequence>
<accession>A0A095UF20</accession>
<evidence type="ECO:0008006" key="4">
    <source>
        <dbReference type="Google" id="ProtNLM"/>
    </source>
</evidence>
<dbReference type="Proteomes" id="UP000029577">
    <property type="component" value="Unassembled WGS sequence"/>
</dbReference>
<dbReference type="STRING" id="642227.HA49_12590"/>
<dbReference type="InterPro" id="IPR007436">
    <property type="entry name" value="DUF485"/>
</dbReference>
<dbReference type="RefSeq" id="WP_038020685.1">
    <property type="nucleotide sequence ID" value="NZ_JPKR02000003.1"/>
</dbReference>
<dbReference type="OrthoDB" id="6555969at2"/>
<keyword evidence="3" id="KW-1185">Reference proteome</keyword>
<comment type="caution">
    <text evidence="2">The sequence shown here is derived from an EMBL/GenBank/DDBJ whole genome shotgun (WGS) entry which is preliminary data.</text>
</comment>
<feature type="transmembrane region" description="Helical" evidence="1">
    <location>
        <begin position="65"/>
        <end position="87"/>
    </location>
</feature>
<keyword evidence="1" id="KW-1133">Transmembrane helix</keyword>
<feature type="transmembrane region" description="Helical" evidence="1">
    <location>
        <begin position="29"/>
        <end position="53"/>
    </location>
</feature>
<reference evidence="2" key="1">
    <citation type="submission" date="2014-12" db="EMBL/GenBank/DDBJ databases">
        <title>The draft genome of the Tatumella morbirosei type strain, LMG23360T isolated from pineapple rot.</title>
        <authorList>
            <person name="Smits T.H."/>
            <person name="Palmer M."/>
            <person name="Venter S.N."/>
            <person name="Duffy B."/>
            <person name="Steenkamp E.T."/>
            <person name="Chan W.Y."/>
            <person name="Coutinho T.A."/>
            <person name="Coetzee M.P."/>
            <person name="De Maayer P."/>
        </authorList>
    </citation>
    <scope>NUCLEOTIDE SEQUENCE [LARGE SCALE GENOMIC DNA]</scope>
    <source>
        <strain evidence="2">LMG 23360</strain>
    </source>
</reference>
<keyword evidence="1" id="KW-0812">Transmembrane</keyword>
<organism evidence="2 3">
    <name type="scientific">Tatumella morbirosei</name>
    <dbReference type="NCBI Taxonomy" id="642227"/>
    <lineage>
        <taxon>Bacteria</taxon>
        <taxon>Pseudomonadati</taxon>
        <taxon>Pseudomonadota</taxon>
        <taxon>Gammaproteobacteria</taxon>
        <taxon>Enterobacterales</taxon>
        <taxon>Erwiniaceae</taxon>
        <taxon>Tatumella</taxon>
    </lineage>
</organism>
<dbReference type="EMBL" id="JPKR02000003">
    <property type="protein sequence ID" value="KGD73033.1"/>
    <property type="molecule type" value="Genomic_DNA"/>
</dbReference>
<keyword evidence="1" id="KW-0472">Membrane</keyword>
<proteinExistence type="predicted"/>
<evidence type="ECO:0000256" key="1">
    <source>
        <dbReference type="SAM" id="Phobius"/>
    </source>
</evidence>
<evidence type="ECO:0000313" key="2">
    <source>
        <dbReference type="EMBL" id="KGD73033.1"/>
    </source>
</evidence>
<gene>
    <name evidence="2" type="ORF">HA49_12590</name>
</gene>
<dbReference type="AlphaFoldDB" id="A0A095UF20"/>
<protein>
    <recommendedName>
        <fullName evidence="4">DUF485 domain-containing protein</fullName>
    </recommendedName>
</protein>
<evidence type="ECO:0000313" key="3">
    <source>
        <dbReference type="Proteomes" id="UP000029577"/>
    </source>
</evidence>